<dbReference type="InterPro" id="IPR036942">
    <property type="entry name" value="Beta-barrel_TonB_sf"/>
</dbReference>
<name>A0ABN1A0R9_9SPHN</name>
<dbReference type="PANTHER" id="PTHR47234">
    <property type="match status" value="1"/>
</dbReference>
<dbReference type="PANTHER" id="PTHR47234:SF1">
    <property type="entry name" value="TONB-DEPENDENT RECEPTOR"/>
    <property type="match status" value="1"/>
</dbReference>
<comment type="subcellular location">
    <subcellularLocation>
        <location evidence="1">Cell outer membrane</location>
    </subcellularLocation>
</comment>
<evidence type="ECO:0000256" key="4">
    <source>
        <dbReference type="SAM" id="SignalP"/>
    </source>
</evidence>
<accession>A0ABN1A0R9</accession>
<keyword evidence="3" id="KW-0998">Cell outer membrane</keyword>
<reference evidence="5 6" key="1">
    <citation type="journal article" date="2019" name="Int. J. Syst. Evol. Microbiol.">
        <title>The Global Catalogue of Microorganisms (GCM) 10K type strain sequencing project: providing services to taxonomists for standard genome sequencing and annotation.</title>
        <authorList>
            <consortium name="The Broad Institute Genomics Platform"/>
            <consortium name="The Broad Institute Genome Sequencing Center for Infectious Disease"/>
            <person name="Wu L."/>
            <person name="Ma J."/>
        </authorList>
    </citation>
    <scope>NUCLEOTIDE SEQUENCE [LARGE SCALE GENOMIC DNA]</scope>
    <source>
        <strain evidence="5 6">JCM 14162</strain>
    </source>
</reference>
<evidence type="ECO:0000313" key="5">
    <source>
        <dbReference type="EMBL" id="GAA0464800.1"/>
    </source>
</evidence>
<feature type="chain" id="PRO_5047394715" evidence="4">
    <location>
        <begin position="23"/>
        <end position="817"/>
    </location>
</feature>
<keyword evidence="5" id="KW-0675">Receptor</keyword>
<evidence type="ECO:0000256" key="1">
    <source>
        <dbReference type="ARBA" id="ARBA00004442"/>
    </source>
</evidence>
<proteinExistence type="predicted"/>
<dbReference type="EMBL" id="BAAAEM010000002">
    <property type="protein sequence ID" value="GAA0464800.1"/>
    <property type="molecule type" value="Genomic_DNA"/>
</dbReference>
<evidence type="ECO:0000313" key="6">
    <source>
        <dbReference type="Proteomes" id="UP001500713"/>
    </source>
</evidence>
<keyword evidence="2" id="KW-0472">Membrane</keyword>
<keyword evidence="4" id="KW-0732">Signal</keyword>
<evidence type="ECO:0000256" key="2">
    <source>
        <dbReference type="ARBA" id="ARBA00023136"/>
    </source>
</evidence>
<evidence type="ECO:0000256" key="3">
    <source>
        <dbReference type="ARBA" id="ARBA00023237"/>
    </source>
</evidence>
<feature type="signal peptide" evidence="4">
    <location>
        <begin position="1"/>
        <end position="22"/>
    </location>
</feature>
<dbReference type="Gene3D" id="2.40.170.20">
    <property type="entry name" value="TonB-dependent receptor, beta-barrel domain"/>
    <property type="match status" value="1"/>
</dbReference>
<dbReference type="Proteomes" id="UP001500713">
    <property type="component" value="Unassembled WGS sequence"/>
</dbReference>
<protein>
    <submittedName>
        <fullName evidence="5">TonB-dependent receptor plug domain-containing protein</fullName>
    </submittedName>
</protein>
<sequence>MMIPGRLAVLFPFISFLAPSIAAEARADNTDASATTGAQQPVPPGDLVRPDDIVVTANRYGEAEVLAETEFSEEEIASQGADSIQDLITRLTLFIGDGAEEPILLINGRPADGDSSIRSYPAEALNRLAVLKPEAAARYGYPSGKRVVNLVLKKTFSSLNADIGISAATAGGQYGGSLSAGRVAINGPTRWNVQARIERQSNLLKSDRDIPPRTVSNAPTPEDFAAAANGVFRVDPNDLETLQPSRRSMSFNAGVTRPLGDFSASLNVNASSSRSKGLRGLPMAMIVVPAGSPWSPFANDVALTRSFAGTRALRNDNSSESVGAAFRLSGRIGDWRTNFSAGYTRNWGDSLLERGIDTDRLQELIDAGDPAFNPYAPLDDRLLLASRNRSRGENINARVNVSKTIIDLPAGPLTSNYSLDVRRNRSENRRSDNLDGLIEVNKRTRGQTNGQMSFNVPLSRRGKGEIRPLGDLAIDLSVSGQTMSDSGLQKQFGGGVSWSPFSFLELRGALEYVETAPSFDQLDGPIITTVNRIFDYRQQETAEIVSTIGGNPDLGRGSRQNFSLTAMVRPFGDQTLSLNVGYREQEAKGGVAAFPELTPVIEAAFPERVTRDANGQLVAIDARAINIARETSAELNSSITLRLPSPSSAKRIAKLRKPGTDPLRLSMSLNHRWRLKSELLTRIGVPVIDQLGGSGQSRHFLSLQLTAGKRGAGASLSGNWSSPARVQNGEIIDVARNFRNKPPAIFNASFFVEPAHILSDVGESRWMENVKLSLDVQNLLNGYRRITLGDGSVPAGFSRDEIDPLGRTARLTVRKRF</sequence>
<organism evidence="5 6">
    <name type="scientific">Parasphingorhabdus litoris</name>
    <dbReference type="NCBI Taxonomy" id="394733"/>
    <lineage>
        <taxon>Bacteria</taxon>
        <taxon>Pseudomonadati</taxon>
        <taxon>Pseudomonadota</taxon>
        <taxon>Alphaproteobacteria</taxon>
        <taxon>Sphingomonadales</taxon>
        <taxon>Sphingomonadaceae</taxon>
        <taxon>Parasphingorhabdus</taxon>
    </lineage>
</organism>
<dbReference type="RefSeq" id="WP_229954276.1">
    <property type="nucleotide sequence ID" value="NZ_BAAAEM010000002.1"/>
</dbReference>
<comment type="caution">
    <text evidence="5">The sequence shown here is derived from an EMBL/GenBank/DDBJ whole genome shotgun (WGS) entry which is preliminary data.</text>
</comment>
<dbReference type="SUPFAM" id="SSF56935">
    <property type="entry name" value="Porins"/>
    <property type="match status" value="1"/>
</dbReference>
<keyword evidence="6" id="KW-1185">Reference proteome</keyword>
<gene>
    <name evidence="5" type="ORF">GCM10009096_01630</name>
</gene>